<evidence type="ECO:0000259" key="22">
    <source>
        <dbReference type="PROSITE" id="PS50002"/>
    </source>
</evidence>
<comment type="similarity">
    <text evidence="16">Belongs to the MIA/OTOR family. Tango1 subfamily.</text>
</comment>
<gene>
    <name evidence="23" type="ORF">AKAME5_000326800</name>
</gene>
<dbReference type="InterPro" id="IPR001452">
    <property type="entry name" value="SH3_domain"/>
</dbReference>
<dbReference type="GO" id="GO:0048731">
    <property type="term" value="P:system development"/>
    <property type="evidence" value="ECO:0007669"/>
    <property type="project" value="UniProtKB-ARBA"/>
</dbReference>
<evidence type="ECO:0000256" key="9">
    <source>
        <dbReference type="ARBA" id="ARBA00022824"/>
    </source>
</evidence>
<keyword evidence="24" id="KW-1185">Reference proteome</keyword>
<dbReference type="GO" id="GO:0035459">
    <property type="term" value="P:vesicle cargo loading"/>
    <property type="evidence" value="ECO:0007669"/>
    <property type="project" value="TreeGrafter"/>
</dbReference>
<feature type="compositionally biased region" description="Acidic residues" evidence="20">
    <location>
        <begin position="527"/>
        <end position="542"/>
    </location>
</feature>
<feature type="region of interest" description="Disordered" evidence="20">
    <location>
        <begin position="515"/>
        <end position="579"/>
    </location>
</feature>
<evidence type="ECO:0000256" key="10">
    <source>
        <dbReference type="ARBA" id="ARBA00022892"/>
    </source>
</evidence>
<feature type="compositionally biased region" description="Low complexity" evidence="20">
    <location>
        <begin position="278"/>
        <end position="287"/>
    </location>
</feature>
<keyword evidence="7" id="KW-0812">Transmembrane</keyword>
<dbReference type="FunFam" id="2.30.30.40:FF:000162">
    <property type="entry name" value="MIA SH3 domain ER export factor 3"/>
    <property type="match status" value="1"/>
</dbReference>
<feature type="compositionally biased region" description="Basic and acidic residues" evidence="20">
    <location>
        <begin position="596"/>
        <end position="605"/>
    </location>
</feature>
<evidence type="ECO:0000256" key="21">
    <source>
        <dbReference type="SAM" id="SignalP"/>
    </source>
</evidence>
<evidence type="ECO:0000256" key="1">
    <source>
        <dbReference type="ARBA" id="ARBA00004389"/>
    </source>
</evidence>
<feature type="compositionally biased region" description="Pro residues" evidence="20">
    <location>
        <begin position="1287"/>
        <end position="1343"/>
    </location>
</feature>
<evidence type="ECO:0000256" key="4">
    <source>
        <dbReference type="ARBA" id="ARBA00022481"/>
    </source>
</evidence>
<keyword evidence="5" id="KW-0268">Exocytosis</keyword>
<dbReference type="GO" id="GO:0070971">
    <property type="term" value="C:endoplasmic reticulum exit site"/>
    <property type="evidence" value="ECO:0007669"/>
    <property type="project" value="TreeGrafter"/>
</dbReference>
<dbReference type="GO" id="GO:0009306">
    <property type="term" value="P:protein secretion"/>
    <property type="evidence" value="ECO:0007669"/>
    <property type="project" value="TreeGrafter"/>
</dbReference>
<feature type="compositionally biased region" description="Pro residues" evidence="20">
    <location>
        <begin position="1383"/>
        <end position="1405"/>
    </location>
</feature>
<dbReference type="CDD" id="cd11893">
    <property type="entry name" value="SH3_MIA3"/>
    <property type="match status" value="1"/>
</dbReference>
<keyword evidence="9" id="KW-0256">Endoplasmic reticulum</keyword>
<feature type="compositionally biased region" description="Basic and acidic residues" evidence="20">
    <location>
        <begin position="1101"/>
        <end position="1115"/>
    </location>
</feature>
<feature type="compositionally biased region" description="Pro residues" evidence="20">
    <location>
        <begin position="1434"/>
        <end position="1445"/>
    </location>
</feature>
<feature type="compositionally biased region" description="Polar residues" evidence="20">
    <location>
        <begin position="141"/>
        <end position="158"/>
    </location>
</feature>
<keyword evidence="10" id="KW-0931">ER-Golgi transport</keyword>
<dbReference type="InterPro" id="IPR051500">
    <property type="entry name" value="cTAGE_MIA/OTOR"/>
</dbReference>
<evidence type="ECO:0000256" key="14">
    <source>
        <dbReference type="ARBA" id="ARBA00023136"/>
    </source>
</evidence>
<keyword evidence="3" id="KW-0813">Transport</keyword>
<dbReference type="GO" id="GO:0005789">
    <property type="term" value="C:endoplasmic reticulum membrane"/>
    <property type="evidence" value="ECO:0007669"/>
    <property type="project" value="UniProtKB-SubCell"/>
</dbReference>
<protein>
    <recommendedName>
        <fullName evidence="17">Transport and Golgi organization protein 1 homolog</fullName>
    </recommendedName>
</protein>
<dbReference type="EMBL" id="BRZM01000008">
    <property type="protein sequence ID" value="GLD49542.1"/>
    <property type="molecule type" value="Genomic_DNA"/>
</dbReference>
<evidence type="ECO:0000256" key="16">
    <source>
        <dbReference type="ARBA" id="ARBA00061139"/>
    </source>
</evidence>
<evidence type="ECO:0000256" key="12">
    <source>
        <dbReference type="ARBA" id="ARBA00022989"/>
    </source>
</evidence>
<evidence type="ECO:0000256" key="13">
    <source>
        <dbReference type="ARBA" id="ARBA00023054"/>
    </source>
</evidence>
<evidence type="ECO:0000256" key="5">
    <source>
        <dbReference type="ARBA" id="ARBA00022483"/>
    </source>
</evidence>
<comment type="caution">
    <text evidence="23">The sequence shown here is derived from an EMBL/GenBank/DDBJ whole genome shotgun (WGS) entry which is preliminary data.</text>
</comment>
<feature type="compositionally biased region" description="Polar residues" evidence="20">
    <location>
        <begin position="1235"/>
        <end position="1249"/>
    </location>
</feature>
<keyword evidence="4" id="KW-0488">Methylation</keyword>
<feature type="region of interest" description="Disordered" evidence="20">
    <location>
        <begin position="367"/>
        <end position="393"/>
    </location>
</feature>
<evidence type="ECO:0000313" key="23">
    <source>
        <dbReference type="EMBL" id="GLD49542.1"/>
    </source>
</evidence>
<evidence type="ECO:0000256" key="20">
    <source>
        <dbReference type="SAM" id="MobiDB-lite"/>
    </source>
</evidence>
<dbReference type="Gene3D" id="2.30.30.40">
    <property type="entry name" value="SH3 Domains"/>
    <property type="match status" value="1"/>
</dbReference>
<accession>A0AAD3M855</accession>
<feature type="domain" description="SH3" evidence="22">
    <location>
        <begin position="41"/>
        <end position="103"/>
    </location>
</feature>
<keyword evidence="2 18" id="KW-0728">SH3 domain</keyword>
<keyword evidence="11" id="KW-0653">Protein transport</keyword>
<keyword evidence="14" id="KW-0472">Membrane</keyword>
<sequence length="1491" mass="166731">MAAKHFYRQGFLLLLFNFISTAALEKRFSDFKRCADEECSMLLVRGKAVKDFSGPDCRFLSFKKSETIYVYYKLAGRRADMWAGSVGSLFGYFPKDLLGVNHIYTDKEFEVPAEETDFVCFDTGFDKFDNYDIDSLLGSSVEQNDSENKGTSDQTQMAEGTPKETQPSEEEVTDSEKETEHQDNLEDLDIVPDDQSASLPELDMTAESDTATTPDGRAEELEQKNAEESVLENVVSERSETKDAPTKSEVEPVPKDEFVSEKEPVSISEGAQIPELKTTFGTTFDAVTTDDEITKKSTPYEEEESKDLEDHHEDVIDVLEETPLLSFSEEKEPVSNSEGTQIPKLETTFGTTFDAVTTDDEITKTVTPYEEEENTTDFDKPSLEMESTPEPEYSDSVMRLTLLRDHFTEEDMGRVQRLLGLKNLFKVESMFSDLDIELQATRLSHEGTTQDIENALEGILEASENTILDEIEKMLDSRNTEHDLDHHMDTRSLDEETEIMDDFQELAFSLRQKYSTASDSTPLATEEASDIDQDENEWNVEEEIPHTVEDDKIDRIPETEDNLTVTDHEERPAETEKQQTVLDEVHTPPDVSVEEDGGHFNKNKDSQPGFSTSDEMQKVPQATLENPLDMGLGVEVEHSPSGSLDSLDPVSEIHEEEVGLLSTGIVYMGCIFSIIKSKIVEWTTVMISLLPEEWKPGETLYGCPWQAVVITALVGVVTFTLFFWRTVLAVKKREYLVDEKRFTEQIQALKKEKNDALTKMSELQKQTEQLRENQKQSKETVSCTMKKIQDLESKVLAAESRNKQMAEEKNSYAKLLEEERSNSAANETRIEKLEKSNEKLQLSRKKIQEALAKTTVLLDEAKIREDARNVQHKCLEKEYTALKEENKTLKATIKGWEDKHKELSEQIKSYQKSQKDLEDSVVLKDHNVEVLSELLADLDACDLQKGDTKVLANGEIAPDKKTAIKNRIKQMMDVSRVQTTLTVVEEERDRFMTKLLHEEKTRKALEEQHQQLEHAIATLKGEKGHVENQFKILQQKNEIMVEMYQQKENALQQRLTKEELERRSKENLLSEVGGKALEAEEQVKVLRQRINEMEDQMKKTEEVYKEQIKEQENKTHSNWVNARNAERALNQEKLESSKLREKLAVLTSQLNERRAPLFRPNSGQPAGPRQGDSYGPSPVSGGAPSPPLMIEGPRRPPSAPVGRRIDPYGPRPPSDPHGRYPENKYISGMDMMGPRSSSPANMDVSTQAVDPQIKAEAQGEASTESPETGPGSFLASPIRDSPGPMVQGPPPGPGPHDPLLPPGPHGRLPPPGPYRPPRPGPYHLPPGPPPPNGPPPLHGPPLPANGHPGMPLPGPMGGEFGPRPTNGHAFHPRPGPGHAVDPRGPPPPHFRPPPPHHFGPMPPPHGVRGPMGPRPPIPPDMRFPGPRDLASPPMDLPPGVPPHPAHPGDAYGQVPPNALHNSAGAHSGPGQDLHVKQEAPQDSARPAMVKP</sequence>
<evidence type="ECO:0000313" key="24">
    <source>
        <dbReference type="Proteomes" id="UP001279410"/>
    </source>
</evidence>
<reference evidence="23" key="1">
    <citation type="submission" date="2022-08" db="EMBL/GenBank/DDBJ databases">
        <title>Genome sequencing of akame (Lates japonicus).</title>
        <authorList>
            <person name="Hashiguchi Y."/>
            <person name="Takahashi H."/>
        </authorList>
    </citation>
    <scope>NUCLEOTIDE SEQUENCE</scope>
    <source>
        <strain evidence="23">Kochi</strain>
    </source>
</reference>
<feature type="region of interest" description="Disordered" evidence="20">
    <location>
        <begin position="141"/>
        <end position="341"/>
    </location>
</feature>
<evidence type="ECO:0000256" key="19">
    <source>
        <dbReference type="SAM" id="Coils"/>
    </source>
</evidence>
<feature type="compositionally biased region" description="Pro residues" evidence="20">
    <location>
        <begin position="1412"/>
        <end position="1421"/>
    </location>
</feature>
<keyword evidence="6" id="KW-0597">Phosphoprotein</keyword>
<keyword evidence="15" id="KW-0325">Glycoprotein</keyword>
<dbReference type="PANTHER" id="PTHR23158:SF54">
    <property type="entry name" value="TRANSPORT AND GOLGI ORGANIZATION PROTEIN 1 HOMOLOG"/>
    <property type="match status" value="1"/>
</dbReference>
<feature type="region of interest" description="Disordered" evidence="20">
    <location>
        <begin position="592"/>
        <end position="616"/>
    </location>
</feature>
<feature type="chain" id="PRO_5042098755" description="Transport and Golgi organization protein 1 homolog" evidence="21">
    <location>
        <begin position="24"/>
        <end position="1491"/>
    </location>
</feature>
<keyword evidence="13 19" id="KW-0175">Coiled coil</keyword>
<dbReference type="GO" id="GO:0006887">
    <property type="term" value="P:exocytosis"/>
    <property type="evidence" value="ECO:0007669"/>
    <property type="project" value="UniProtKB-KW"/>
</dbReference>
<dbReference type="InterPro" id="IPR036028">
    <property type="entry name" value="SH3-like_dom_sf"/>
</dbReference>
<evidence type="ECO:0000256" key="11">
    <source>
        <dbReference type="ARBA" id="ARBA00022927"/>
    </source>
</evidence>
<evidence type="ECO:0000256" key="7">
    <source>
        <dbReference type="ARBA" id="ARBA00022692"/>
    </source>
</evidence>
<dbReference type="GO" id="GO:0006888">
    <property type="term" value="P:endoplasmic reticulum to Golgi vesicle-mediated transport"/>
    <property type="evidence" value="ECO:0007669"/>
    <property type="project" value="TreeGrafter"/>
</dbReference>
<evidence type="ECO:0000256" key="3">
    <source>
        <dbReference type="ARBA" id="ARBA00022448"/>
    </source>
</evidence>
<dbReference type="PROSITE" id="PS50002">
    <property type="entry name" value="SH3"/>
    <property type="match status" value="1"/>
</dbReference>
<feature type="region of interest" description="Disordered" evidence="20">
    <location>
        <begin position="1101"/>
        <end position="1122"/>
    </location>
</feature>
<feature type="region of interest" description="Disordered" evidence="20">
    <location>
        <begin position="1151"/>
        <end position="1491"/>
    </location>
</feature>
<evidence type="ECO:0000256" key="18">
    <source>
        <dbReference type="PROSITE-ProRule" id="PRU00192"/>
    </source>
</evidence>
<evidence type="ECO:0000256" key="2">
    <source>
        <dbReference type="ARBA" id="ARBA00022443"/>
    </source>
</evidence>
<feature type="compositionally biased region" description="Basic and acidic residues" evidence="20">
    <location>
        <begin position="543"/>
        <end position="558"/>
    </location>
</feature>
<evidence type="ECO:0000256" key="6">
    <source>
        <dbReference type="ARBA" id="ARBA00022553"/>
    </source>
</evidence>
<feature type="compositionally biased region" description="Basic and acidic residues" evidence="20">
    <location>
        <begin position="235"/>
        <end position="264"/>
    </location>
</feature>
<evidence type="ECO:0000256" key="17">
    <source>
        <dbReference type="ARBA" id="ARBA00068894"/>
    </source>
</evidence>
<dbReference type="Pfam" id="PF07653">
    <property type="entry name" value="SH3_2"/>
    <property type="match status" value="1"/>
</dbReference>
<name>A0AAD3M855_LATJO</name>
<feature type="signal peptide" evidence="21">
    <location>
        <begin position="1"/>
        <end position="23"/>
    </location>
</feature>
<comment type="subcellular location">
    <subcellularLocation>
        <location evidence="1">Endoplasmic reticulum membrane</location>
        <topology evidence="1">Single-pass membrane protein</topology>
    </subcellularLocation>
</comment>
<proteinExistence type="inferred from homology"/>
<evidence type="ECO:0000256" key="15">
    <source>
        <dbReference type="ARBA" id="ARBA00023180"/>
    </source>
</evidence>
<feature type="compositionally biased region" description="Basic and acidic residues" evidence="20">
    <location>
        <begin position="174"/>
        <end position="184"/>
    </location>
</feature>
<organism evidence="23 24">
    <name type="scientific">Lates japonicus</name>
    <name type="common">Japanese lates</name>
    <dbReference type="NCBI Taxonomy" id="270547"/>
    <lineage>
        <taxon>Eukaryota</taxon>
        <taxon>Metazoa</taxon>
        <taxon>Chordata</taxon>
        <taxon>Craniata</taxon>
        <taxon>Vertebrata</taxon>
        <taxon>Euteleostomi</taxon>
        <taxon>Actinopterygii</taxon>
        <taxon>Neopterygii</taxon>
        <taxon>Teleostei</taxon>
        <taxon>Neoteleostei</taxon>
        <taxon>Acanthomorphata</taxon>
        <taxon>Carangaria</taxon>
        <taxon>Carangaria incertae sedis</taxon>
        <taxon>Centropomidae</taxon>
        <taxon>Lates</taxon>
    </lineage>
</organism>
<keyword evidence="12" id="KW-1133">Transmembrane helix</keyword>
<evidence type="ECO:0000256" key="8">
    <source>
        <dbReference type="ARBA" id="ARBA00022729"/>
    </source>
</evidence>
<dbReference type="Proteomes" id="UP001279410">
    <property type="component" value="Unassembled WGS sequence"/>
</dbReference>
<feature type="compositionally biased region" description="Basic and acidic residues" evidence="20">
    <location>
        <begin position="566"/>
        <end position="579"/>
    </location>
</feature>
<dbReference type="PANTHER" id="PTHR23158">
    <property type="entry name" value="MELANOMA INHIBITORY ACTIVITY-RELATED"/>
    <property type="match status" value="1"/>
</dbReference>
<feature type="coiled-coil region" evidence="19">
    <location>
        <begin position="732"/>
        <end position="920"/>
    </location>
</feature>
<dbReference type="SUPFAM" id="SSF50044">
    <property type="entry name" value="SH3-domain"/>
    <property type="match status" value="1"/>
</dbReference>
<feature type="compositionally biased region" description="Basic and acidic residues" evidence="20">
    <location>
        <begin position="216"/>
        <end position="227"/>
    </location>
</feature>
<keyword evidence="8 21" id="KW-0732">Signal</keyword>